<dbReference type="CDD" id="cd00067">
    <property type="entry name" value="GAL4"/>
    <property type="match status" value="1"/>
</dbReference>
<evidence type="ECO:0000313" key="9">
    <source>
        <dbReference type="EMBL" id="KAE8153800.1"/>
    </source>
</evidence>
<name>A0A5N6U5I2_ASPAV</name>
<dbReference type="GO" id="GO:0006351">
    <property type="term" value="P:DNA-templated transcription"/>
    <property type="evidence" value="ECO:0007669"/>
    <property type="project" value="InterPro"/>
</dbReference>
<dbReference type="GO" id="GO:0003677">
    <property type="term" value="F:DNA binding"/>
    <property type="evidence" value="ECO:0007669"/>
    <property type="project" value="UniProtKB-KW"/>
</dbReference>
<dbReference type="PROSITE" id="PS00463">
    <property type="entry name" value="ZN2_CY6_FUNGAL_1"/>
    <property type="match status" value="1"/>
</dbReference>
<feature type="domain" description="Zn(2)-C6 fungal-type" evidence="8">
    <location>
        <begin position="9"/>
        <end position="42"/>
    </location>
</feature>
<keyword evidence="2" id="KW-0479">Metal-binding</keyword>
<reference evidence="9 10" key="1">
    <citation type="submission" date="2019-04" db="EMBL/GenBank/DDBJ databases">
        <title>Friends and foes A comparative genomics study of 23 Aspergillus species from section Flavi.</title>
        <authorList>
            <consortium name="DOE Joint Genome Institute"/>
            <person name="Kjaerbolling I."/>
            <person name="Vesth T."/>
            <person name="Frisvad J.C."/>
            <person name="Nybo J.L."/>
            <person name="Theobald S."/>
            <person name="Kildgaard S."/>
            <person name="Isbrandt T."/>
            <person name="Kuo A."/>
            <person name="Sato A."/>
            <person name="Lyhne E.K."/>
            <person name="Kogle M.E."/>
            <person name="Wiebenga A."/>
            <person name="Kun R.S."/>
            <person name="Lubbers R.J."/>
            <person name="Makela M.R."/>
            <person name="Barry K."/>
            <person name="Chovatia M."/>
            <person name="Clum A."/>
            <person name="Daum C."/>
            <person name="Haridas S."/>
            <person name="He G."/>
            <person name="LaButti K."/>
            <person name="Lipzen A."/>
            <person name="Mondo S."/>
            <person name="Riley R."/>
            <person name="Salamov A."/>
            <person name="Simmons B.A."/>
            <person name="Magnuson J.K."/>
            <person name="Henrissat B."/>
            <person name="Mortensen U.H."/>
            <person name="Larsen T.O."/>
            <person name="Devries R.P."/>
            <person name="Grigoriev I.V."/>
            <person name="Machida M."/>
            <person name="Baker S.E."/>
            <person name="Andersen M.R."/>
        </authorList>
    </citation>
    <scope>NUCLEOTIDE SEQUENCE [LARGE SCALE GENOMIC DNA]</scope>
    <source>
        <strain evidence="9 10">IBT 18842</strain>
    </source>
</reference>
<evidence type="ECO:0000256" key="4">
    <source>
        <dbReference type="ARBA" id="ARBA00023125"/>
    </source>
</evidence>
<evidence type="ECO:0000256" key="3">
    <source>
        <dbReference type="ARBA" id="ARBA00023015"/>
    </source>
</evidence>
<evidence type="ECO:0000256" key="1">
    <source>
        <dbReference type="ARBA" id="ARBA00004123"/>
    </source>
</evidence>
<dbReference type="Gene3D" id="4.10.240.10">
    <property type="entry name" value="Zn(2)-C6 fungal-type DNA-binding domain"/>
    <property type="match status" value="1"/>
</dbReference>
<dbReference type="GO" id="GO:0008270">
    <property type="term" value="F:zinc ion binding"/>
    <property type="evidence" value="ECO:0007669"/>
    <property type="project" value="InterPro"/>
</dbReference>
<dbReference type="Proteomes" id="UP000325780">
    <property type="component" value="Unassembled WGS sequence"/>
</dbReference>
<dbReference type="OrthoDB" id="39175at2759"/>
<organism evidence="9 10">
    <name type="scientific">Aspergillus avenaceus</name>
    <dbReference type="NCBI Taxonomy" id="36643"/>
    <lineage>
        <taxon>Eukaryota</taxon>
        <taxon>Fungi</taxon>
        <taxon>Dikarya</taxon>
        <taxon>Ascomycota</taxon>
        <taxon>Pezizomycotina</taxon>
        <taxon>Eurotiomycetes</taxon>
        <taxon>Eurotiomycetidae</taxon>
        <taxon>Eurotiales</taxon>
        <taxon>Aspergillaceae</taxon>
        <taxon>Aspergillus</taxon>
        <taxon>Aspergillus subgen. Circumdati</taxon>
    </lineage>
</organism>
<dbReference type="CDD" id="cd12148">
    <property type="entry name" value="fungal_TF_MHR"/>
    <property type="match status" value="1"/>
</dbReference>
<dbReference type="InterPro" id="IPR007219">
    <property type="entry name" value="XnlR_reg_dom"/>
</dbReference>
<dbReference type="GO" id="GO:0000981">
    <property type="term" value="F:DNA-binding transcription factor activity, RNA polymerase II-specific"/>
    <property type="evidence" value="ECO:0007669"/>
    <property type="project" value="InterPro"/>
</dbReference>
<feature type="region of interest" description="Disordered" evidence="7">
    <location>
        <begin position="566"/>
        <end position="602"/>
    </location>
</feature>
<comment type="subcellular location">
    <subcellularLocation>
        <location evidence="1">Nucleus</location>
    </subcellularLocation>
</comment>
<evidence type="ECO:0000313" key="10">
    <source>
        <dbReference type="Proteomes" id="UP000325780"/>
    </source>
</evidence>
<dbReference type="SUPFAM" id="SSF57701">
    <property type="entry name" value="Zn2/Cys6 DNA-binding domain"/>
    <property type="match status" value="1"/>
</dbReference>
<dbReference type="PANTHER" id="PTHR46910">
    <property type="entry name" value="TRANSCRIPTION FACTOR PDR1"/>
    <property type="match status" value="1"/>
</dbReference>
<evidence type="ECO:0000256" key="2">
    <source>
        <dbReference type="ARBA" id="ARBA00022723"/>
    </source>
</evidence>
<dbReference type="InterPro" id="IPR036864">
    <property type="entry name" value="Zn2-C6_fun-type_DNA-bd_sf"/>
</dbReference>
<evidence type="ECO:0000256" key="6">
    <source>
        <dbReference type="ARBA" id="ARBA00023242"/>
    </source>
</evidence>
<proteinExistence type="predicted"/>
<keyword evidence="3" id="KW-0805">Transcription regulation</keyword>
<sequence>MYHRQICKSCEPCRLRKVRCNMSLEDPSRCTHCIKRDEHCEFKHTKRRSKRESPQLHYDENYKHGAPLFIDRLLDSHPTQGPLPEGASILKSEEHEVTSSNIAFFSDRKIQSLTQRLGNTRLKELVECIETVIEGRITAQGTTVSPVTFKKPPGSVAITPEDARLYVDVYFQRIHPIYPFIDRQDFERIAFSPSLPRELEGNAPFSALYHTVLALGCQYHDGGTFDPGKGKAWKLFQMSLGLMADILVPRESLLNVQALAAMSIFAMNTCCLQIDEILIMEAARMAQALRYHRAIRRTGNEAFCQRTFWVIYAMEKHLAFRNRESSLIGDYDVGCPIPETPEAVFGSYNWFLSSLRYARILSQAYEMLFSTSAAQNSIEGYSSAIEHVQRRLEDWRQAVPEEFRPGDAHHPHTFADPVCRMVALETHYSYYSLVIALARLTLQISLGDGVRQHESKRNLMLSARRVVELTQYIDKAAHTPLFVLAIMPLVALFILFDFVVHNPTHPETKPNLSMLDICSGHFALVEHASGGSLPCSLVSEFAHIARHYVRDVRIGKNSQEIPQSAFTSTHSLPGNRPLPEFGAGSSSEWPPQKGNGDEAHLGDSVPVTEELAQYEELELFNEPDYLYYPTMDEIVNLGDDPMMPGFDLRTLFGSVIPTGFDSPGDNPTLDGIMSTPPT</sequence>
<dbReference type="SMART" id="SM00066">
    <property type="entry name" value="GAL4"/>
    <property type="match status" value="1"/>
</dbReference>
<gene>
    <name evidence="9" type="ORF">BDV25DRAFT_148815</name>
</gene>
<dbReference type="GO" id="GO:0009893">
    <property type="term" value="P:positive regulation of metabolic process"/>
    <property type="evidence" value="ECO:0007669"/>
    <property type="project" value="UniProtKB-ARBA"/>
</dbReference>
<dbReference type="InterPro" id="IPR001138">
    <property type="entry name" value="Zn2Cys6_DnaBD"/>
</dbReference>
<dbReference type="PANTHER" id="PTHR46910:SF37">
    <property type="entry name" value="ZN(II)2CYS6 TRANSCRIPTION FACTOR (EUROFUNG)"/>
    <property type="match status" value="1"/>
</dbReference>
<dbReference type="GO" id="GO:0005634">
    <property type="term" value="C:nucleus"/>
    <property type="evidence" value="ECO:0007669"/>
    <property type="project" value="UniProtKB-SubCell"/>
</dbReference>
<protein>
    <submittedName>
        <fullName evidence="9">Fungal-specific transcription factor domain-containing protein</fullName>
    </submittedName>
</protein>
<keyword evidence="10" id="KW-1185">Reference proteome</keyword>
<dbReference type="AlphaFoldDB" id="A0A5N6U5I2"/>
<keyword evidence="4" id="KW-0238">DNA-binding</keyword>
<evidence type="ECO:0000259" key="8">
    <source>
        <dbReference type="PROSITE" id="PS50048"/>
    </source>
</evidence>
<evidence type="ECO:0000256" key="7">
    <source>
        <dbReference type="SAM" id="MobiDB-lite"/>
    </source>
</evidence>
<dbReference type="PROSITE" id="PS50048">
    <property type="entry name" value="ZN2_CY6_FUNGAL_2"/>
    <property type="match status" value="1"/>
</dbReference>
<accession>A0A5N6U5I2</accession>
<dbReference type="EMBL" id="ML742035">
    <property type="protein sequence ID" value="KAE8153800.1"/>
    <property type="molecule type" value="Genomic_DNA"/>
</dbReference>
<keyword evidence="6" id="KW-0539">Nucleus</keyword>
<evidence type="ECO:0000256" key="5">
    <source>
        <dbReference type="ARBA" id="ARBA00023163"/>
    </source>
</evidence>
<keyword evidence="5" id="KW-0804">Transcription</keyword>
<dbReference type="Pfam" id="PF00172">
    <property type="entry name" value="Zn_clus"/>
    <property type="match status" value="1"/>
</dbReference>
<dbReference type="Pfam" id="PF04082">
    <property type="entry name" value="Fungal_trans"/>
    <property type="match status" value="1"/>
</dbReference>
<dbReference type="InterPro" id="IPR050987">
    <property type="entry name" value="AtrR-like"/>
</dbReference>